<protein>
    <submittedName>
        <fullName evidence="3">NADPH-dependent ferric siderophore reductase</fullName>
    </submittedName>
</protein>
<dbReference type="InterPro" id="IPR013113">
    <property type="entry name" value="SIP_FAD-bd"/>
</dbReference>
<gene>
    <name evidence="3" type="ORF">GGR03_003836</name>
</gene>
<dbReference type="PROSITE" id="PS51384">
    <property type="entry name" value="FAD_FR"/>
    <property type="match status" value="1"/>
</dbReference>
<organism evidence="3 4">
    <name type="scientific">Aurantimonas endophytica</name>
    <dbReference type="NCBI Taxonomy" id="1522175"/>
    <lineage>
        <taxon>Bacteria</taxon>
        <taxon>Pseudomonadati</taxon>
        <taxon>Pseudomonadota</taxon>
        <taxon>Alphaproteobacteria</taxon>
        <taxon>Hyphomicrobiales</taxon>
        <taxon>Aurantimonadaceae</taxon>
        <taxon>Aurantimonas</taxon>
    </lineage>
</organism>
<dbReference type="InterPro" id="IPR007037">
    <property type="entry name" value="SIP_rossman_dom"/>
</dbReference>
<sequence>MRFEGSRGTLQAVPGRLLLKAEAQLLSDLISLRASLASHLVEFAGKAAGRIVWTGDGSDVTSPGEFRLMKVAGVQTIAPAMRRLTLSGEDLARFSTAQNLHCKLLFAPAGRGPVWPKVGPDGLIHWPTGEDKLLVRKYTIRHVDAERGTIAIDFVLHADAGPGSAFGENAVVGDVVGVIGPGGLGIRPADWYLLAGDETALPAIARILESLPSSARGIALIEVPDRHYVQDLDAPSGIAIRWLSRDGVPAGSTTDLADAVATVQIPASPTRVFAWAGTEFTAFRSIRAHLRQAVGLRADQHHVVAYWRRSETKF</sequence>
<dbReference type="SUPFAM" id="SSF63380">
    <property type="entry name" value="Riboflavin synthase domain-like"/>
    <property type="match status" value="1"/>
</dbReference>
<dbReference type="AlphaFoldDB" id="A0A7W6HGT5"/>
<dbReference type="GO" id="GO:0016491">
    <property type="term" value="F:oxidoreductase activity"/>
    <property type="evidence" value="ECO:0007669"/>
    <property type="project" value="InterPro"/>
</dbReference>
<feature type="domain" description="FAD-binding FR-type" evidence="2">
    <location>
        <begin position="64"/>
        <end position="188"/>
    </location>
</feature>
<evidence type="ECO:0000259" key="2">
    <source>
        <dbReference type="PROSITE" id="PS51384"/>
    </source>
</evidence>
<dbReference type="PANTHER" id="PTHR30157">
    <property type="entry name" value="FERRIC REDUCTASE, NADPH-DEPENDENT"/>
    <property type="match status" value="1"/>
</dbReference>
<dbReference type="InterPro" id="IPR017927">
    <property type="entry name" value="FAD-bd_FR_type"/>
</dbReference>
<name>A0A7W6HGT5_9HYPH</name>
<proteinExistence type="inferred from homology"/>
<comment type="similarity">
    <text evidence="1">Belongs to the SIP oxidoreductase family.</text>
</comment>
<evidence type="ECO:0000256" key="1">
    <source>
        <dbReference type="ARBA" id="ARBA00035644"/>
    </source>
</evidence>
<keyword evidence="4" id="KW-1185">Reference proteome</keyword>
<evidence type="ECO:0000313" key="3">
    <source>
        <dbReference type="EMBL" id="MBB4004741.1"/>
    </source>
</evidence>
<dbReference type="Pfam" id="PF08021">
    <property type="entry name" value="FAD_binding_9"/>
    <property type="match status" value="1"/>
</dbReference>
<reference evidence="3 4" key="1">
    <citation type="submission" date="2020-08" db="EMBL/GenBank/DDBJ databases">
        <title>Genomic Encyclopedia of Type Strains, Phase IV (KMG-IV): sequencing the most valuable type-strain genomes for metagenomic binning, comparative biology and taxonomic classification.</title>
        <authorList>
            <person name="Goeker M."/>
        </authorList>
    </citation>
    <scope>NUCLEOTIDE SEQUENCE [LARGE SCALE GENOMIC DNA]</scope>
    <source>
        <strain evidence="3 4">DSM 103570</strain>
    </source>
</reference>
<dbReference type="InterPro" id="IPR039261">
    <property type="entry name" value="FNR_nucleotide-bd"/>
</dbReference>
<comment type="caution">
    <text evidence="3">The sequence shown here is derived from an EMBL/GenBank/DDBJ whole genome shotgun (WGS) entry which is preliminary data.</text>
</comment>
<dbReference type="Gene3D" id="2.40.30.10">
    <property type="entry name" value="Translation factors"/>
    <property type="match status" value="1"/>
</dbReference>
<dbReference type="InterPro" id="IPR039374">
    <property type="entry name" value="SIP_fam"/>
</dbReference>
<dbReference type="Gene3D" id="3.40.50.80">
    <property type="entry name" value="Nucleotide-binding domain of ferredoxin-NADP reductase (FNR) module"/>
    <property type="match status" value="1"/>
</dbReference>
<dbReference type="Proteomes" id="UP000588647">
    <property type="component" value="Unassembled WGS sequence"/>
</dbReference>
<dbReference type="EMBL" id="JACIEM010000005">
    <property type="protein sequence ID" value="MBB4004741.1"/>
    <property type="molecule type" value="Genomic_DNA"/>
</dbReference>
<dbReference type="InterPro" id="IPR017938">
    <property type="entry name" value="Riboflavin_synthase-like_b-brl"/>
</dbReference>
<accession>A0A7W6HGT5</accession>
<evidence type="ECO:0000313" key="4">
    <source>
        <dbReference type="Proteomes" id="UP000588647"/>
    </source>
</evidence>
<dbReference type="Pfam" id="PF04954">
    <property type="entry name" value="SIP"/>
    <property type="match status" value="1"/>
</dbReference>
<dbReference type="PANTHER" id="PTHR30157:SF0">
    <property type="entry name" value="NADPH-DEPENDENT FERRIC-CHELATE REDUCTASE"/>
    <property type="match status" value="1"/>
</dbReference>
<dbReference type="CDD" id="cd06193">
    <property type="entry name" value="siderophore_interacting"/>
    <property type="match status" value="1"/>
</dbReference>